<proteinExistence type="predicted"/>
<feature type="region of interest" description="Disordered" evidence="1">
    <location>
        <begin position="43"/>
        <end position="84"/>
    </location>
</feature>
<dbReference type="RefSeq" id="XP_022456950.1">
    <property type="nucleotide sequence ID" value="XM_022605487.1"/>
</dbReference>
<accession>W6MT40</accession>
<protein>
    <submittedName>
        <fullName evidence="2">Uncharacterized protein</fullName>
    </submittedName>
</protein>
<dbReference type="AlphaFoldDB" id="W6MT40"/>
<dbReference type="HOGENOM" id="CLU_1272482_0_0_1"/>
<organism evidence="2 3">
    <name type="scientific">Kuraishia capsulata CBS 1993</name>
    <dbReference type="NCBI Taxonomy" id="1382522"/>
    <lineage>
        <taxon>Eukaryota</taxon>
        <taxon>Fungi</taxon>
        <taxon>Dikarya</taxon>
        <taxon>Ascomycota</taxon>
        <taxon>Saccharomycotina</taxon>
        <taxon>Pichiomycetes</taxon>
        <taxon>Pichiales</taxon>
        <taxon>Pichiaceae</taxon>
        <taxon>Kuraishia</taxon>
    </lineage>
</organism>
<dbReference type="EMBL" id="HG793125">
    <property type="protein sequence ID" value="CDK24935.1"/>
    <property type="molecule type" value="Genomic_DNA"/>
</dbReference>
<keyword evidence="3" id="KW-1185">Reference proteome</keyword>
<reference evidence="2" key="1">
    <citation type="submission" date="2013-12" db="EMBL/GenBank/DDBJ databases">
        <authorList>
            <person name="Genoscope - CEA"/>
        </authorList>
    </citation>
    <scope>NUCLEOTIDE SEQUENCE</scope>
    <source>
        <strain evidence="2">CBS 1993</strain>
    </source>
</reference>
<dbReference type="Proteomes" id="UP000019384">
    <property type="component" value="Unassembled WGS sequence"/>
</dbReference>
<evidence type="ECO:0000313" key="2">
    <source>
        <dbReference type="EMBL" id="CDK24935.1"/>
    </source>
</evidence>
<reference evidence="2" key="2">
    <citation type="submission" date="2014-02" db="EMBL/GenBank/DDBJ databases">
        <title>Complete DNA sequence of /Kuraishia capsulata/ illustrates novel genomic features among budding yeasts (/Saccharomycotina/).</title>
        <authorList>
            <person name="Morales L."/>
            <person name="Noel B."/>
            <person name="Porcel B."/>
            <person name="Marcet-Houben M."/>
            <person name="Hullo M-F."/>
            <person name="Sacerdot C."/>
            <person name="Tekaia F."/>
            <person name="Leh-Louis V."/>
            <person name="Despons L."/>
            <person name="Khanna V."/>
            <person name="Aury J-M."/>
            <person name="Barbe V."/>
            <person name="Couloux A."/>
            <person name="Labadie K."/>
            <person name="Pelletier E."/>
            <person name="Souciet J-L."/>
            <person name="Boekhout T."/>
            <person name="Gabaldon T."/>
            <person name="Wincker P."/>
            <person name="Dujon B."/>
        </authorList>
    </citation>
    <scope>NUCLEOTIDE SEQUENCE</scope>
    <source>
        <strain evidence="2">CBS 1993</strain>
    </source>
</reference>
<dbReference type="GeneID" id="34518338"/>
<evidence type="ECO:0000313" key="3">
    <source>
        <dbReference type="Proteomes" id="UP000019384"/>
    </source>
</evidence>
<gene>
    <name evidence="2" type="ORF">KUCA_T00000902001</name>
</gene>
<dbReference type="InterPro" id="IPR037830">
    <property type="entry name" value="ZZZ3"/>
</dbReference>
<dbReference type="OrthoDB" id="20473at2759"/>
<feature type="compositionally biased region" description="Polar residues" evidence="1">
    <location>
        <begin position="53"/>
        <end position="63"/>
    </location>
</feature>
<dbReference type="PANTHER" id="PTHR22705">
    <property type="entry name" value="ZINC FINGER, ZZ DOMAIN CONTAINING 3"/>
    <property type="match status" value="1"/>
</dbReference>
<dbReference type="PANTHER" id="PTHR22705:SF0">
    <property type="entry name" value="ZZ-TYPE ZINC FINGER-CONTAINING PROTEIN 3"/>
    <property type="match status" value="1"/>
</dbReference>
<feature type="region of interest" description="Disordered" evidence="1">
    <location>
        <begin position="1"/>
        <end position="23"/>
    </location>
</feature>
<feature type="compositionally biased region" description="Low complexity" evidence="1">
    <location>
        <begin position="68"/>
        <end position="84"/>
    </location>
</feature>
<name>W6MT40_9ASCO</name>
<sequence length="217" mass="24754">MAASLKAPPRPLPSKRFGKEMDIVEQPQTKKFCAAGLASAMKPKDLELYTRQPPRNRSLSPTDISDKQPQPQQQQPQQLLTKPQPQLVDNPQQRKHELENNVDYIALCSVLTLLKSQRRLVQEDIRRLNRTQTRALKDPHAFVESLKSRKEKLPAPAKVPSLPPIQWSKYGFSKSELIQNQIKKGISQCKCSKSQPQCDAPGPGDHLMRSYRLFDKR</sequence>
<evidence type="ECO:0000256" key="1">
    <source>
        <dbReference type="SAM" id="MobiDB-lite"/>
    </source>
</evidence>